<feature type="domain" description="6-phosphogluconate dehydrogenase C-terminal" evidence="16">
    <location>
        <begin position="179"/>
        <end position="467"/>
    </location>
</feature>
<evidence type="ECO:0000256" key="10">
    <source>
        <dbReference type="ARBA" id="ARBA00023126"/>
    </source>
</evidence>
<dbReference type="SUPFAM" id="SSF48179">
    <property type="entry name" value="6-phosphogluconate dehydrogenase C-terminal domain-like"/>
    <property type="match status" value="1"/>
</dbReference>
<dbReference type="Gene3D" id="1.20.5.320">
    <property type="entry name" value="6-Phosphogluconate Dehydrogenase, domain 3"/>
    <property type="match status" value="1"/>
</dbReference>
<evidence type="ECO:0000313" key="20">
    <source>
        <dbReference type="Proteomes" id="UP000650994"/>
    </source>
</evidence>
<evidence type="ECO:0000256" key="6">
    <source>
        <dbReference type="ARBA" id="ARBA00018193"/>
    </source>
</evidence>
<reference evidence="20" key="4">
    <citation type="journal article" date="2019" name="Int. J. Syst. Evol. Microbiol.">
        <title>The Global Catalogue of Microorganisms (GCM) 10K type strain sequencing project: providing services to taxonomists for standard genome sequencing and annotation.</title>
        <authorList>
            <consortium name="The Broad Institute Genomics Platform"/>
            <consortium name="The Broad Institute Genome Sequencing Center for Infectious Disease"/>
            <person name="Wu L."/>
            <person name="Ma J."/>
        </authorList>
    </citation>
    <scope>NUCLEOTIDE SEQUENCE [LARGE SCALE GENOMIC DNA]</scope>
    <source>
        <strain evidence="20">CGMCC 1.12707</strain>
    </source>
</reference>
<keyword evidence="10 12" id="KW-0570">Pentose shunt</keyword>
<reference evidence="17" key="5">
    <citation type="submission" date="2024-05" db="EMBL/GenBank/DDBJ databases">
        <authorList>
            <person name="Sun Q."/>
            <person name="Zhou Y."/>
        </authorList>
    </citation>
    <scope>NUCLEOTIDE SEQUENCE</scope>
    <source>
        <strain evidence="17">CGMCC 1.12707</strain>
    </source>
</reference>
<dbReference type="NCBIfam" id="TIGR00873">
    <property type="entry name" value="gnd"/>
    <property type="match status" value="1"/>
</dbReference>
<reference evidence="19" key="2">
    <citation type="submission" date="2016-11" db="EMBL/GenBank/DDBJ databases">
        <authorList>
            <person name="Varghese N."/>
            <person name="Submissions S."/>
        </authorList>
    </citation>
    <scope>NUCLEOTIDE SEQUENCE [LARGE SCALE GENOMIC DNA]</scope>
    <source>
        <strain evidence="19">DSM 27989</strain>
    </source>
</reference>
<comment type="pathway">
    <text evidence="2 12 15">Carbohydrate degradation; pentose phosphate pathway; D-ribulose 5-phosphate from D-glucose 6-phosphate (oxidative stage): step 3/3.</text>
</comment>
<dbReference type="EC" id="1.1.1.44" evidence="5 12"/>
<dbReference type="InterPro" id="IPR006113">
    <property type="entry name" value="6PGDH_Gnd/GntZ"/>
</dbReference>
<accession>A0A1M6Y2A7</accession>
<feature type="binding site" description="in other chain" evidence="14">
    <location>
        <position position="103"/>
    </location>
    <ligand>
        <name>substrate</name>
        <note>ligand shared between dimeric partners</note>
    </ligand>
</feature>
<evidence type="ECO:0000256" key="11">
    <source>
        <dbReference type="ARBA" id="ARBA00048640"/>
    </source>
</evidence>
<dbReference type="PROSITE" id="PS00461">
    <property type="entry name" value="6PGD"/>
    <property type="match status" value="1"/>
</dbReference>
<dbReference type="NCBIfam" id="NF006765">
    <property type="entry name" value="PRK09287.1"/>
    <property type="match status" value="1"/>
</dbReference>
<evidence type="ECO:0000256" key="8">
    <source>
        <dbReference type="ARBA" id="ARBA00023002"/>
    </source>
</evidence>
<dbReference type="GO" id="GO:0019521">
    <property type="term" value="P:D-gluconate metabolic process"/>
    <property type="evidence" value="ECO:0007669"/>
    <property type="project" value="UniProtKB-KW"/>
</dbReference>
<dbReference type="PRINTS" id="PR00076">
    <property type="entry name" value="6PGDHDRGNASE"/>
</dbReference>
<organism evidence="18 19">
    <name type="scientific">Chishuiella changwenlii</name>
    <dbReference type="NCBI Taxonomy" id="1434701"/>
    <lineage>
        <taxon>Bacteria</taxon>
        <taxon>Pseudomonadati</taxon>
        <taxon>Bacteroidota</taxon>
        <taxon>Flavobacteriia</taxon>
        <taxon>Flavobacteriales</taxon>
        <taxon>Weeksellaceae</taxon>
        <taxon>Chishuiella</taxon>
    </lineage>
</organism>
<comment type="subunit">
    <text evidence="4 12">Homodimer.</text>
</comment>
<dbReference type="STRING" id="1434701.SAMN05443634_10658"/>
<comment type="catalytic activity">
    <reaction evidence="11 12 15">
        <text>6-phospho-D-gluconate + NADP(+) = D-ribulose 5-phosphate + CO2 + NADPH</text>
        <dbReference type="Rhea" id="RHEA:10116"/>
        <dbReference type="ChEBI" id="CHEBI:16526"/>
        <dbReference type="ChEBI" id="CHEBI:57783"/>
        <dbReference type="ChEBI" id="CHEBI:58121"/>
        <dbReference type="ChEBI" id="CHEBI:58349"/>
        <dbReference type="ChEBI" id="CHEBI:58759"/>
        <dbReference type="EC" id="1.1.1.44"/>
    </reaction>
</comment>
<dbReference type="InterPro" id="IPR013328">
    <property type="entry name" value="6PGD_dom2"/>
</dbReference>
<feature type="binding site" description="in other chain" evidence="14">
    <location>
        <begin position="129"/>
        <end position="131"/>
    </location>
    <ligand>
        <name>substrate</name>
        <note>ligand shared between dimeric partners</note>
    </ligand>
</feature>
<evidence type="ECO:0000313" key="19">
    <source>
        <dbReference type="Proteomes" id="UP000184120"/>
    </source>
</evidence>
<evidence type="ECO:0000256" key="9">
    <source>
        <dbReference type="ARBA" id="ARBA00023064"/>
    </source>
</evidence>
<dbReference type="UniPathway" id="UPA00115">
    <property type="reaction ID" value="UER00410"/>
</dbReference>
<evidence type="ECO:0000256" key="12">
    <source>
        <dbReference type="PIRNR" id="PIRNR000109"/>
    </source>
</evidence>
<evidence type="ECO:0000256" key="4">
    <source>
        <dbReference type="ARBA" id="ARBA00011738"/>
    </source>
</evidence>
<dbReference type="Pfam" id="PF03446">
    <property type="entry name" value="NAD_binding_2"/>
    <property type="match status" value="1"/>
</dbReference>
<evidence type="ECO:0000313" key="18">
    <source>
        <dbReference type="EMBL" id="SHL12382.1"/>
    </source>
</evidence>
<evidence type="ECO:0000256" key="1">
    <source>
        <dbReference type="ARBA" id="ARBA00002526"/>
    </source>
</evidence>
<dbReference type="FunFam" id="1.10.1040.10:FF:000032">
    <property type="entry name" value="6-phosphogluconate dehydrogenase, decarboxylating"/>
    <property type="match status" value="1"/>
</dbReference>
<dbReference type="Pfam" id="PF00393">
    <property type="entry name" value="6PGD"/>
    <property type="match status" value="1"/>
</dbReference>
<dbReference type="EMBL" id="BMFL01000005">
    <property type="protein sequence ID" value="GGE93748.1"/>
    <property type="molecule type" value="Genomic_DNA"/>
</dbReference>
<dbReference type="GO" id="GO:0050661">
    <property type="term" value="F:NADP binding"/>
    <property type="evidence" value="ECO:0007669"/>
    <property type="project" value="InterPro"/>
</dbReference>
<keyword evidence="20" id="KW-1185">Reference proteome</keyword>
<proteinExistence type="inferred from homology"/>
<dbReference type="AlphaFoldDB" id="A0A1M6Y2A7"/>
<dbReference type="SUPFAM" id="SSF51735">
    <property type="entry name" value="NAD(P)-binding Rossmann-fold domains"/>
    <property type="match status" value="1"/>
</dbReference>
<feature type="binding site" evidence="14">
    <location>
        <position position="451"/>
    </location>
    <ligand>
        <name>substrate</name>
        <note>ligand shared between dimeric partners</note>
    </ligand>
</feature>
<evidence type="ECO:0000256" key="13">
    <source>
        <dbReference type="PIRSR" id="PIRSR000109-1"/>
    </source>
</evidence>
<dbReference type="InterPro" id="IPR006183">
    <property type="entry name" value="Pgluconate_DH"/>
</dbReference>
<reference evidence="18" key="3">
    <citation type="submission" date="2016-11" db="EMBL/GenBank/DDBJ databases">
        <authorList>
            <person name="Jaros S."/>
            <person name="Januszkiewicz K."/>
            <person name="Wedrychowicz H."/>
        </authorList>
    </citation>
    <scope>NUCLEOTIDE SEQUENCE [LARGE SCALE GENOMIC DNA]</scope>
    <source>
        <strain evidence="18">DSM 27989</strain>
    </source>
</reference>
<dbReference type="OrthoDB" id="9804542at2"/>
<dbReference type="PANTHER" id="PTHR11811">
    <property type="entry name" value="6-PHOSPHOGLUCONATE DEHYDROGENASE"/>
    <property type="match status" value="1"/>
</dbReference>
<evidence type="ECO:0000259" key="16">
    <source>
        <dbReference type="SMART" id="SM01350"/>
    </source>
</evidence>
<dbReference type="GO" id="GO:0004616">
    <property type="term" value="F:phosphogluconate dehydrogenase (decarboxylating) activity"/>
    <property type="evidence" value="ECO:0007669"/>
    <property type="project" value="UniProtKB-EC"/>
</dbReference>
<evidence type="ECO:0000256" key="2">
    <source>
        <dbReference type="ARBA" id="ARBA00004874"/>
    </source>
</evidence>
<protein>
    <recommendedName>
        <fullName evidence="6 12">6-phosphogluconate dehydrogenase, decarboxylating</fullName>
        <ecNumber evidence="5 12">1.1.1.44</ecNumber>
    </recommendedName>
</protein>
<dbReference type="InterPro" id="IPR006114">
    <property type="entry name" value="6PGDH_C"/>
</dbReference>
<feature type="binding site" description="in other chain" evidence="14">
    <location>
        <begin position="186"/>
        <end position="187"/>
    </location>
    <ligand>
        <name>substrate</name>
        <note>ligand shared between dimeric partners</note>
    </ligand>
</feature>
<feature type="active site" description="Proton acceptor" evidence="13">
    <location>
        <position position="183"/>
    </location>
</feature>
<dbReference type="PIRSF" id="PIRSF000109">
    <property type="entry name" value="6PGD"/>
    <property type="match status" value="1"/>
</dbReference>
<evidence type="ECO:0000256" key="15">
    <source>
        <dbReference type="RuleBase" id="RU000485"/>
    </source>
</evidence>
<keyword evidence="8 12" id="KW-0560">Oxidoreductase</keyword>
<dbReference type="RefSeq" id="WP_072931605.1">
    <property type="nucleotide sequence ID" value="NZ_BMFL01000005.1"/>
</dbReference>
<dbReference type="FunFam" id="1.20.5.320:FF:000001">
    <property type="entry name" value="6-phosphogluconate dehydrogenase, decarboxylating"/>
    <property type="match status" value="1"/>
</dbReference>
<dbReference type="GO" id="GO:0006098">
    <property type="term" value="P:pentose-phosphate shunt"/>
    <property type="evidence" value="ECO:0007669"/>
    <property type="project" value="UniProtKB-UniPathway"/>
</dbReference>
<evidence type="ECO:0000256" key="3">
    <source>
        <dbReference type="ARBA" id="ARBA00008419"/>
    </source>
</evidence>
<dbReference type="Gene3D" id="1.10.1040.10">
    <property type="entry name" value="N-(1-d-carboxylethyl)-l-norvaline Dehydrogenase, domain 2"/>
    <property type="match status" value="1"/>
</dbReference>
<evidence type="ECO:0000256" key="14">
    <source>
        <dbReference type="PIRSR" id="PIRSR000109-2"/>
    </source>
</evidence>
<gene>
    <name evidence="17" type="primary">gndA</name>
    <name evidence="17" type="ORF">GCM10010984_09230</name>
    <name evidence="18" type="ORF">SAMN05443634_10658</name>
</gene>
<comment type="function">
    <text evidence="1 12">Catalyzes the oxidative decarboxylation of 6-phosphogluconate to ribulose 5-phosphate and CO(2), with concomitant reduction of NADP to NADPH.</text>
</comment>
<keyword evidence="9 15" id="KW-0311">Gluconate utilization</keyword>
<evidence type="ECO:0000313" key="17">
    <source>
        <dbReference type="EMBL" id="GGE93748.1"/>
    </source>
</evidence>
<feature type="binding site" description="in other chain" evidence="14">
    <location>
        <position position="259"/>
    </location>
    <ligand>
        <name>substrate</name>
        <note>ligand shared between dimeric partners</note>
    </ligand>
</feature>
<dbReference type="EMBL" id="FRBH01000006">
    <property type="protein sequence ID" value="SHL12382.1"/>
    <property type="molecule type" value="Genomic_DNA"/>
</dbReference>
<feature type="binding site" description="in other chain" evidence="14">
    <location>
        <position position="191"/>
    </location>
    <ligand>
        <name>substrate</name>
        <note>ligand shared between dimeric partners</note>
    </ligand>
</feature>
<dbReference type="InterPro" id="IPR008927">
    <property type="entry name" value="6-PGluconate_DH-like_C_sf"/>
</dbReference>
<evidence type="ECO:0000256" key="5">
    <source>
        <dbReference type="ARBA" id="ARBA00013011"/>
    </source>
</evidence>
<feature type="binding site" evidence="14">
    <location>
        <position position="445"/>
    </location>
    <ligand>
        <name>substrate</name>
        <note>ligand shared between dimeric partners</note>
    </ligand>
</feature>
<dbReference type="SMART" id="SM01350">
    <property type="entry name" value="6PGD"/>
    <property type="match status" value="1"/>
</dbReference>
<feature type="binding site" description="in other chain" evidence="14">
    <location>
        <position position="286"/>
    </location>
    <ligand>
        <name>substrate</name>
        <note>ligand shared between dimeric partners</note>
    </ligand>
</feature>
<feature type="active site" description="Proton donor" evidence="13">
    <location>
        <position position="190"/>
    </location>
</feature>
<dbReference type="InterPro" id="IPR006115">
    <property type="entry name" value="6PGDH_NADP-bd"/>
</dbReference>
<keyword evidence="7 12" id="KW-0521">NADP</keyword>
<name>A0A1M6Y2A7_9FLAO</name>
<dbReference type="Proteomes" id="UP000650994">
    <property type="component" value="Unassembled WGS sequence"/>
</dbReference>
<sequence>MKTFDFGIVGLGVMGRNLAYNIGDNGYNLLGFDADEEKRTLLEDGASPNTNVKGVQSFQDLVDGLSTPRKILLMVPAGNPVDSVIKDLKPLLQEGDIIIDGGNSYYKDTNRRVKELETEGIHFMGMGISGGEKGARFGPSIMPGGDLKAYDAVKPFLEAISTKVGNDPCTAYMGKDAAGHYVKMVHNGIEYAIMQLISEAYDILHRGLGLDNDQLHQVFKEWNDGELNSFLIEITRDIFKYKDTEGYLLDFIMDKAGSKGTGKWTSQDAMDLGVAIPTIDASVSSRTISAYKEDRVKASKIYPSQLNDVEVADKQAFIDQVKDGLYLSILLSYAQGLAQLNKASEEYNLAIPLKDVVKIWRGGCIIRSVMLEKYYQAFINNPELTNILLDENISALAQSKAEALQEIVIFGIRKGLPTACLSSSLAYFEAFKTERLPINLVQAQRDYFGAHTYQRLDVDGTFHTQWDEQQNG</sequence>
<dbReference type="InterPro" id="IPR036291">
    <property type="entry name" value="NAD(P)-bd_dom_sf"/>
</dbReference>
<dbReference type="InterPro" id="IPR006184">
    <property type="entry name" value="6PGdom_BS"/>
</dbReference>
<dbReference type="Gene3D" id="3.40.50.720">
    <property type="entry name" value="NAD(P)-binding Rossmann-like Domain"/>
    <property type="match status" value="1"/>
</dbReference>
<dbReference type="Proteomes" id="UP000184120">
    <property type="component" value="Unassembled WGS sequence"/>
</dbReference>
<reference evidence="17" key="1">
    <citation type="journal article" date="2014" name="Int. J. Syst. Evol. Microbiol.">
        <title>Complete genome of a new Firmicutes species belonging to the dominant human colonic microbiota ('Ruminococcus bicirculans') reveals two chromosomes and a selective capacity to utilize plant glucans.</title>
        <authorList>
            <consortium name="NISC Comparative Sequencing Program"/>
            <person name="Wegmann U."/>
            <person name="Louis P."/>
            <person name="Goesmann A."/>
            <person name="Henrissat B."/>
            <person name="Duncan S.H."/>
            <person name="Flint H.J."/>
        </authorList>
    </citation>
    <scope>NUCLEOTIDE SEQUENCE</scope>
    <source>
        <strain evidence="17">CGMCC 1.12707</strain>
    </source>
</reference>
<evidence type="ECO:0000256" key="7">
    <source>
        <dbReference type="ARBA" id="ARBA00022857"/>
    </source>
</evidence>
<comment type="similarity">
    <text evidence="3 12 15">Belongs to the 6-phosphogluconate dehydrogenase family.</text>
</comment>